<evidence type="ECO:0000313" key="2">
    <source>
        <dbReference type="Proteomes" id="UP001140234"/>
    </source>
</evidence>
<protein>
    <submittedName>
        <fullName evidence="1">Uncharacterized protein</fullName>
    </submittedName>
</protein>
<keyword evidence="2" id="KW-1185">Reference proteome</keyword>
<name>A0ACC1K456_9FUNG</name>
<gene>
    <name evidence="1" type="ORF">IWQ57_001670</name>
</gene>
<sequence length="770" mass="80059">MTTAPPARNGARKHKASALTSWLRKSTASDDADAKKLASPAEEIKMVFLRQLKLSSFDLDGKHYHSVFTGAQIVDIILEHFKLPDRKLATNVASRLVDCSLYTHVSGPSFAGGARPAGAEVLDSTAEIYTLTAEAETAMRSIRSSSSSSSGGGGDSGLSRAKTQTRKRVQELRSHLHPRPESHSARSTGSTHSATMTTTGAARTQSAVSSSSKESAASHPRRVHPSPSLPAPLDMRRAREAATGQLQGRDNHRRSVADSILSDFTTATTPSSIRRPTRRSPDSPADTLVSQGPAPAHGPASAPLQGTPMALDSPSTADDHCTAVPLLLQRSSACLASQLEGVDIPTGCLDGLPNTWSYVVDPSATGSHSRPVCSSDPTPCGGTPGRRLCRAGPDRSSVGPAESTASGGADDDDDSSARRESHPASAEWLERGSVLSRFGSEAGGGAASAQRLHNHAPRASCFSDYTVTRYSSMPSISEQLAGGRGHAAAAEDGAQQQPRAGDEEWLAELLSASQSASRFSAAMTDGPYGRSMHSLAGSHVTGDSVPFESTVHLNMAFDGARRHPRGRRHSIGTQADVPIFASHSGGSSRLLTPVTLRSSIAATTTAASDHAGPGGDRASRSSMYLAMLADAFSAGDRDSAGAARFSAPMLVQSSIPNFPRPPLHCGSPYGDGDDAGSAMGGGSEMPQASALPVPLSADSVAAWDARRQGPDGPAPRSLRELPAGSKRLSRNHPGRGTVLVRRQITPDRSSTASTQSHLAGDSSESAAEAA</sequence>
<dbReference type="EMBL" id="JANBUJ010000336">
    <property type="protein sequence ID" value="KAJ2772659.1"/>
    <property type="molecule type" value="Genomic_DNA"/>
</dbReference>
<reference evidence="1" key="1">
    <citation type="submission" date="2022-07" db="EMBL/GenBank/DDBJ databases">
        <title>Phylogenomic reconstructions and comparative analyses of Kickxellomycotina fungi.</title>
        <authorList>
            <person name="Reynolds N.K."/>
            <person name="Stajich J.E."/>
            <person name="Barry K."/>
            <person name="Grigoriev I.V."/>
            <person name="Crous P."/>
            <person name="Smith M.E."/>
        </authorList>
    </citation>
    <scope>NUCLEOTIDE SEQUENCE</scope>
    <source>
        <strain evidence="1">CBS 109366</strain>
    </source>
</reference>
<proteinExistence type="predicted"/>
<evidence type="ECO:0000313" key="1">
    <source>
        <dbReference type="EMBL" id="KAJ2772659.1"/>
    </source>
</evidence>
<comment type="caution">
    <text evidence="1">The sequence shown here is derived from an EMBL/GenBank/DDBJ whole genome shotgun (WGS) entry which is preliminary data.</text>
</comment>
<dbReference type="Proteomes" id="UP001140234">
    <property type="component" value="Unassembled WGS sequence"/>
</dbReference>
<feature type="non-terminal residue" evidence="1">
    <location>
        <position position="770"/>
    </location>
</feature>
<accession>A0ACC1K456</accession>
<organism evidence="1 2">
    <name type="scientific">Coemansia nantahalensis</name>
    <dbReference type="NCBI Taxonomy" id="2789366"/>
    <lineage>
        <taxon>Eukaryota</taxon>
        <taxon>Fungi</taxon>
        <taxon>Fungi incertae sedis</taxon>
        <taxon>Zoopagomycota</taxon>
        <taxon>Kickxellomycotina</taxon>
        <taxon>Kickxellomycetes</taxon>
        <taxon>Kickxellales</taxon>
        <taxon>Kickxellaceae</taxon>
        <taxon>Coemansia</taxon>
    </lineage>
</organism>